<evidence type="ECO:0000256" key="12">
    <source>
        <dbReference type="ARBA" id="ARBA00022695"/>
    </source>
</evidence>
<evidence type="ECO:0000256" key="1">
    <source>
        <dbReference type="ARBA" id="ARBA00004192"/>
    </source>
</evidence>
<dbReference type="GeneID" id="37616378"/>
<dbReference type="GO" id="GO:0016787">
    <property type="term" value="F:hydrolase activity"/>
    <property type="evidence" value="ECO:0007669"/>
    <property type="project" value="UniProtKB-KW"/>
</dbReference>
<reference evidence="33 34" key="1">
    <citation type="submission" date="2015-11" db="EMBL/GenBank/DDBJ databases">
        <title>Phylogenetic analysis and molecular characterization of Piry vesiculovirus.</title>
        <authorList>
            <person name="Souza W.M."/>
            <person name="Acrani G.O."/>
            <person name="Romeiro M.F."/>
            <person name="Reis O.Jr."/>
            <person name="Tolerado A.L."/>
            <person name="Medeiros D.B."/>
            <person name="Nunes M.R."/>
            <person name="Figueiredo L.T.M."/>
        </authorList>
    </citation>
    <scope>NUCLEOTIDE SEQUENCE [LARGE SCALE GENOMIC DNA]</scope>
    <source>
        <strain evidence="33 34">BeAn2423</strain>
    </source>
</reference>
<evidence type="ECO:0000256" key="20">
    <source>
        <dbReference type="ARBA" id="ARBA00023268"/>
    </source>
</evidence>
<comment type="catalytic activity">
    <reaction evidence="29">
        <text>GTP + H2O = GDP + phosphate + H(+)</text>
        <dbReference type="Rhea" id="RHEA:19669"/>
        <dbReference type="ChEBI" id="CHEBI:15377"/>
        <dbReference type="ChEBI" id="CHEBI:15378"/>
        <dbReference type="ChEBI" id="CHEBI:37565"/>
        <dbReference type="ChEBI" id="CHEBI:43474"/>
        <dbReference type="ChEBI" id="CHEBI:58189"/>
    </reaction>
</comment>
<evidence type="ECO:0000256" key="26">
    <source>
        <dbReference type="ARBA" id="ARBA00031012"/>
    </source>
</evidence>
<dbReference type="InterPro" id="IPR014023">
    <property type="entry name" value="Mononeg_RNA_pol_cat"/>
</dbReference>
<dbReference type="Pfam" id="PF00946">
    <property type="entry name" value="Mononeg_RNA_pol"/>
    <property type="match status" value="1"/>
</dbReference>
<comment type="similarity">
    <text evidence="3">Belongs to the rhabdoviridae protein L family.</text>
</comment>
<evidence type="ECO:0000256" key="24">
    <source>
        <dbReference type="ARBA" id="ARBA00030285"/>
    </source>
</evidence>
<dbReference type="EC" id="2.1.1.375" evidence="23"/>
<keyword evidence="34" id="KW-1185">Reference proteome</keyword>
<dbReference type="NCBIfam" id="TIGR04198">
    <property type="entry name" value="paramyx_RNAcap"/>
    <property type="match status" value="1"/>
</dbReference>
<keyword evidence="14" id="KW-0378">Hydrolase</keyword>
<comment type="subunit">
    <text evidence="30">May form homodimer. Interacts with the P protein; the association of P and L forms the polymerase complex, positions it on the template and allows to package the L polymerase in the virion, since P acts as a bridge between N and L. L binds loosely to N and is further bridged by the P protein, which interacts with L and N oligomers simultaneously.</text>
</comment>
<feature type="domain" description="Mononegavirus-type SAM-dependent 2'-O-MTase" evidence="32">
    <location>
        <begin position="1631"/>
        <end position="1828"/>
    </location>
</feature>
<evidence type="ECO:0000313" key="33">
    <source>
        <dbReference type="EMBL" id="AMR98951.1"/>
    </source>
</evidence>
<dbReference type="Pfam" id="PF21080">
    <property type="entry name" value="Methyltrans_Mon_1st"/>
    <property type="match status" value="1"/>
</dbReference>
<evidence type="ECO:0000256" key="5">
    <source>
        <dbReference type="ARBA" id="ARBA00012582"/>
    </source>
</evidence>
<evidence type="ECO:0000256" key="13">
    <source>
        <dbReference type="ARBA" id="ARBA00022741"/>
    </source>
</evidence>
<comment type="catalytic activity">
    <reaction evidence="27">
        <text>a 5'-end (5'-triphosphoguanosine)-adenylyl-adenylyl-cytidylyl-adenosine in mRNA + S-adenosyl-L-methionine = a 5'-end (5'-triphosphoguanosine)-(2'-O-methyladenylyl)-adenylyl-cytidylyl-adenosine in mRNA + S-adenosyl-L-homocysteine + H(+)</text>
        <dbReference type="Rhea" id="RHEA:65380"/>
        <dbReference type="Rhea" id="RHEA-COMP:16797"/>
        <dbReference type="Rhea" id="RHEA-COMP:16801"/>
        <dbReference type="ChEBI" id="CHEBI:15378"/>
        <dbReference type="ChEBI" id="CHEBI:57856"/>
        <dbReference type="ChEBI" id="CHEBI:59789"/>
        <dbReference type="ChEBI" id="CHEBI:156482"/>
        <dbReference type="ChEBI" id="CHEBI:156484"/>
    </reaction>
</comment>
<comment type="catalytic activity">
    <reaction evidence="21">
        <text>a 5'-end triphospho-adenylyl-adenylyl-cytidylyl-adenosine in mRNA + GDP + H(+) = a 5'-end (5'-triphosphoguanosine)-adenylyl-adenylyl-cytidylyl-adenosine in mRNA + diphosphate</text>
        <dbReference type="Rhea" id="RHEA:65436"/>
        <dbReference type="Rhea" id="RHEA-COMP:16797"/>
        <dbReference type="Rhea" id="RHEA-COMP:16799"/>
        <dbReference type="ChEBI" id="CHEBI:15378"/>
        <dbReference type="ChEBI" id="CHEBI:33019"/>
        <dbReference type="ChEBI" id="CHEBI:58189"/>
        <dbReference type="ChEBI" id="CHEBI:156484"/>
        <dbReference type="ChEBI" id="CHEBI:156503"/>
        <dbReference type="EC" id="2.7.7.88"/>
    </reaction>
</comment>
<dbReference type="EMBL" id="KU178986">
    <property type="protein sequence ID" value="AMR98951.1"/>
    <property type="molecule type" value="Viral_cRNA"/>
</dbReference>
<keyword evidence="19" id="KW-1035">Host cytoplasm</keyword>
<dbReference type="PROSITE" id="PS50526">
    <property type="entry name" value="RDRP_SSRNA_NEG_NONSEG"/>
    <property type="match status" value="1"/>
</dbReference>
<dbReference type="GO" id="GO:0039689">
    <property type="term" value="P:negative stranded viral RNA replication"/>
    <property type="evidence" value="ECO:0007669"/>
    <property type="project" value="UniProtKB-ARBA"/>
</dbReference>
<dbReference type="KEGG" id="vg:37616378"/>
<dbReference type="InterPro" id="IPR039530">
    <property type="entry name" value="L_methyltransferase_rhabdo"/>
</dbReference>
<dbReference type="EC" id="2.7.7.48" evidence="4"/>
<organismHost>
    <name type="scientific">Gracilinanus microtarsus</name>
    <name type="common">Brazilian gracile mouse opossum</name>
    <dbReference type="NCBI Taxonomy" id="126289"/>
</organismHost>
<proteinExistence type="inferred from homology"/>
<evidence type="ECO:0000256" key="17">
    <source>
        <dbReference type="ARBA" id="ARBA00022953"/>
    </source>
</evidence>
<keyword evidence="8" id="KW-0489">Methyltransferase</keyword>
<evidence type="ECO:0000256" key="11">
    <source>
        <dbReference type="ARBA" id="ARBA00022691"/>
    </source>
</evidence>
<dbReference type="FunFam" id="3.40.50.150:FF:000473">
    <property type="entry name" value="RNA-directed RNA polymerase L"/>
    <property type="match status" value="1"/>
</dbReference>
<comment type="catalytic activity">
    <reaction evidence="22">
        <text>a 5'-end (5'-triphosphoguanosine)-(2'-O-methyladenylyl)-adenylyl-cytidylyl-adenosine in mRNA + S-adenosyl-L-methionine = a 5'-end (N(7)-methyl 5'-triphosphoguanosine)-(2'-O-methyladenylyl)-adenylyl-cytidylyl-adenosine in mRNA + S-adenosyl-L-homocysteine</text>
        <dbReference type="Rhea" id="RHEA:65440"/>
        <dbReference type="Rhea" id="RHEA-COMP:16798"/>
        <dbReference type="Rhea" id="RHEA-COMP:16801"/>
        <dbReference type="ChEBI" id="CHEBI:57856"/>
        <dbReference type="ChEBI" id="CHEBI:59789"/>
        <dbReference type="ChEBI" id="CHEBI:156482"/>
        <dbReference type="ChEBI" id="CHEBI:156483"/>
    </reaction>
</comment>
<evidence type="ECO:0000256" key="9">
    <source>
        <dbReference type="ARBA" id="ARBA00022664"/>
    </source>
</evidence>
<evidence type="ECO:0000256" key="23">
    <source>
        <dbReference type="ARBA" id="ARBA00026099"/>
    </source>
</evidence>
<evidence type="ECO:0000259" key="31">
    <source>
        <dbReference type="PROSITE" id="PS50526"/>
    </source>
</evidence>
<keyword evidence="10" id="KW-0808">Transferase</keyword>
<keyword evidence="9" id="KW-0507">mRNA processing</keyword>
<evidence type="ECO:0000313" key="34">
    <source>
        <dbReference type="Proteomes" id="UP000232714"/>
    </source>
</evidence>
<dbReference type="GO" id="GO:0044423">
    <property type="term" value="C:virion component"/>
    <property type="evidence" value="ECO:0007669"/>
    <property type="project" value="UniProtKB-KW"/>
</dbReference>
<sequence length="2095" mass="239545">MDSVDDFRDDFFLEENFFNGKLSKDKRIRGLNSVDYNLNSPLISDDVDNLLKRSRGGNVPRQWKKKNWDRPLMWMNRNHTIRFRTSDTLHKWFGGWLLHKDFDYTQGRQFLAQVDKESKETFEVVSSFLKGWVGKDVEFQEKTGHLFKEAAQYCQRFLDLHKLTLLMNASTAKEQESILNTLRVKNKLEEGVELSLKSLGKVVIVDQFIFFPQQLQIIDRNFMLMMKDVVIGRMQTILSMINRSDDKFPEKETEYLLQVYKVGDMILRSLGNDGYELIKTVEPMCNLRLSDLARTFRPKIPVFPRFRAHVQHTVEELSEQSPLIKDLFDLIDNTPSVDITLVIYGSFRHWGHPFIDYFKGLEKLHTQVTLKKEIDSEYAEALASDLARVVLTKEFNEKKKWAVDLNKVPKEHPFYSHIYDNTWPTAALIQDFGDNWHRLPLIQCFEIPDLIDPSVVYSDKSHSMNKKDVINHIQNKPDQIIPSKKVLETMINNEATNWLEFLEMVDKHGLEDDDLIIGLKGKERELKIAGRFFSLMSWKLREYFVITEYLIKTHFVPLFHGLTMADDMTAVIKKMLESSSGQGLSDYSAVCLANHIDYEKWNNHQRKESNGPVFRVMGQFLGYPNLILRTHEFFEKSLIYYNGRPDLMTVRNGQIENNSNQRVCWQGQAGGLEGLRQKGWSILNLLVIQREAKIRNTAVKVLAQGDNQVICTQYKTKQHRDEQELAGALEQMRINNNTIMEAIEAGTNKLGLLINQDETMQSADYLNYGKVPIFRGVIRGLETKRWSRVTCVTNDQLPTCANLMSSVSTNALTVAHFDTTPINAMVQYNYFGNFSRLLLEFHDPAIRTTLYSDSLKHLNFKSFAFKIGMLYLDPSIGGVCGMALSRFLIRSFPDPVTESLAFWKLIYHTTKNKELQRLSLKFGNPKIAVFRSSHIDKLLEDPTSLNIAMGMSPANLLKTEIKNNLLQRRSTIRNRIVRDAVFHVHKEDANIRAYLWSITPLFPRFLSEFKSGTFMGVADSIVSLFQNSRTIRNVFKDYMSYTIDDLIVKSEITSLEHLCSYESRPTPSKIWGCSATQADMLRRQSWTRKVLGTTIPHPLEMEGKGVIKTNLSKCCDNSAQDYISVHCPKGLVNILDSRGDLPAYLGSKTSESTSILQPWEKESKIPMVRRATRLRDAIHWFVEPDSNLAKSILLNIKSLTGEDWGNSIQGFKRTGSALHRFTTSRVSHGGFSAQSPAALTRMMATTDTMGNYATKNFDFMFQACLLYSQMSTSIMLENTQTSNTVHFHTRCLGCIREIEEPTLESPGLYKGQDVHQILTKWRNGQGSWGCEVNQLSPREGDWESLSPAEKSYHVGRTLGFLYGDLVGQSSHRAEDSSIFPVSIQSRVRGRGFLRGILDGLIRASACQVIHRRSIATLIKPANAIYGGLIFLIDKIGSSPSFINLCRDGPLRHELSSIPHKIPTSYPTSNIDMGLCIRNYLRYQCKSVELGKYKSDISDLWLFSDLMTVEFAGPFSLSTKILKCLYKPTLSKHDRTNIRKISSFSRVLRSQEAWEESYREYLTANLLVCREEVRHACKFGILKDLTEKEGPRWGREATGTLLSIDVFFRNKAVQKRLKVPMRVQNPTISGLRLGQLPTGAHYKLRTIVHQKKIGYQDAICGGDGSGGMTSMLLRWNKGSRCIFNSILEFDGSALKGTSPDPPSALETVQNGLKRCVNAKTCWENPSDLSDPNTWEYFLALKKEFTLNIDLIVLDMEVREPTISQKIEQCIRQYVSKLLSPKGTLIYKTYAKWIAELDINALTVIGPLFESVSINQTIFSSSQTSEVYMVCTKQKGFVDVGYVDWDDLQYHWDKLFCFKDVYQEYQRAKEVSYLDTLQGVPAAFLPDACVNLETLMQLSGIPTGISHQLGLEFKSGLCSSISYAVSMMGLITQFALDTIRIQTAEYAPPSDGKLVHMSSALVGICIWLSLEYNDPGLNARCMEIIHNSFPIRWRVENQRLTWNTYDETFRSKDVRINDKMANIGNWIRGMYLMRMRPGPLNDNEVDSVTRKYIKGLNAQHMKKRTGVFSLLQKKISKKDKSLLHIASDTIKSEHWVE</sequence>
<name>A0A1I9L1X2_PIRYV</name>
<dbReference type="GO" id="GO:0030430">
    <property type="term" value="C:host cell cytoplasm"/>
    <property type="evidence" value="ECO:0007669"/>
    <property type="project" value="UniProtKB-SubCell"/>
</dbReference>
<keyword evidence="13" id="KW-0547">Nucleotide-binding</keyword>
<dbReference type="Pfam" id="PF21081">
    <property type="entry name" value="Methyltrans_Mon_3rd"/>
    <property type="match status" value="1"/>
</dbReference>
<dbReference type="InterPro" id="IPR039736">
    <property type="entry name" value="L_poly_C"/>
</dbReference>
<evidence type="ECO:0000256" key="14">
    <source>
        <dbReference type="ARBA" id="ARBA00022801"/>
    </source>
</evidence>
<evidence type="ECO:0000256" key="27">
    <source>
        <dbReference type="ARBA" id="ARBA00047332"/>
    </source>
</evidence>
<evidence type="ECO:0000256" key="3">
    <source>
        <dbReference type="ARBA" id="ARBA00006874"/>
    </source>
</evidence>
<dbReference type="InterPro" id="IPR017234">
    <property type="entry name" value="RNA-dir_pol_rhabdovirus"/>
</dbReference>
<dbReference type="GO" id="GO:0005524">
    <property type="term" value="F:ATP binding"/>
    <property type="evidence" value="ECO:0007669"/>
    <property type="project" value="UniProtKB-KW"/>
</dbReference>
<keyword evidence="11" id="KW-0949">S-adenosyl-L-methionine</keyword>
<dbReference type="InterPro" id="IPR026890">
    <property type="entry name" value="Mononeg_mRNAcap"/>
</dbReference>
<comment type="subcellular location">
    <subcellularLocation>
        <location evidence="1">Host cytoplasm</location>
    </subcellularLocation>
    <subcellularLocation>
        <location evidence="2">Virion</location>
    </subcellularLocation>
</comment>
<keyword evidence="12" id="KW-0548">Nucleotidyltransferase</keyword>
<evidence type="ECO:0000256" key="4">
    <source>
        <dbReference type="ARBA" id="ARBA00012494"/>
    </source>
</evidence>
<evidence type="ECO:0000256" key="7">
    <source>
        <dbReference type="ARBA" id="ARBA00022484"/>
    </source>
</evidence>
<keyword evidence="20" id="KW-0511">Multifunctional enzyme</keyword>
<protein>
    <recommendedName>
        <fullName evidence="6">RNA-directed RNA polymerase L</fullName>
        <ecNumber evidence="23">2.1.1.375</ecNumber>
        <ecNumber evidence="4">2.7.7.48</ecNumber>
        <ecNumber evidence="5">2.7.7.88</ecNumber>
    </recommendedName>
    <alternativeName>
        <fullName evidence="24">Large structural protein</fullName>
    </alternativeName>
    <alternativeName>
        <fullName evidence="26">Replicase</fullName>
    </alternativeName>
    <alternativeName>
        <fullName evidence="25">Transcriptase</fullName>
    </alternativeName>
</protein>
<evidence type="ECO:0000256" key="2">
    <source>
        <dbReference type="ARBA" id="ARBA00004328"/>
    </source>
</evidence>
<evidence type="ECO:0000259" key="32">
    <source>
        <dbReference type="PROSITE" id="PS51590"/>
    </source>
</evidence>
<dbReference type="Pfam" id="PF14314">
    <property type="entry name" value="Methyltrans_Mon_2nd"/>
    <property type="match status" value="1"/>
</dbReference>
<dbReference type="InterPro" id="IPR048397">
    <property type="entry name" value="Methyltrans_Mon_CD"/>
</dbReference>
<evidence type="ECO:0000256" key="19">
    <source>
        <dbReference type="ARBA" id="ARBA00023200"/>
    </source>
</evidence>
<keyword evidence="7 33" id="KW-0696">RNA-directed RNA polymerase</keyword>
<evidence type="ECO:0000256" key="28">
    <source>
        <dbReference type="ARBA" id="ARBA00047370"/>
    </source>
</evidence>
<dbReference type="GO" id="GO:0003968">
    <property type="term" value="F:RNA-directed RNA polymerase activity"/>
    <property type="evidence" value="ECO:0007669"/>
    <property type="project" value="UniProtKB-KW"/>
</dbReference>
<keyword evidence="18" id="KW-0506">mRNA capping</keyword>
<dbReference type="Proteomes" id="UP000232714">
    <property type="component" value="Genome"/>
</dbReference>
<evidence type="ECO:0000256" key="18">
    <source>
        <dbReference type="ARBA" id="ARBA00023042"/>
    </source>
</evidence>
<evidence type="ECO:0000256" key="21">
    <source>
        <dbReference type="ARBA" id="ARBA00024494"/>
    </source>
</evidence>
<dbReference type="Pfam" id="PF14318">
    <property type="entry name" value="Mononeg_mRNAcap"/>
    <property type="match status" value="1"/>
</dbReference>
<dbReference type="RefSeq" id="YP_009505536.1">
    <property type="nucleotide sequence ID" value="NC_038286.1"/>
</dbReference>
<dbReference type="InterPro" id="IPR048398">
    <property type="entry name" value="Methyltrans_Mon_C"/>
</dbReference>
<organism evidence="33 34">
    <name type="scientific">Piry virus</name>
    <name type="common">PIRYV</name>
    <dbReference type="NCBI Taxonomy" id="11274"/>
    <lineage>
        <taxon>Viruses</taxon>
        <taxon>Riboviria</taxon>
        <taxon>Orthornavirae</taxon>
        <taxon>Negarnaviricota</taxon>
        <taxon>Haploviricotina</taxon>
        <taxon>Monjiviricetes</taxon>
        <taxon>Mononegavirales</taxon>
        <taxon>Rhabdoviridae</taxon>
        <taxon>Alpharhabdovirinae</taxon>
        <taxon>Vesiculovirus</taxon>
        <taxon>Vesiculovirus piry</taxon>
    </lineage>
</organism>
<dbReference type="InterPro" id="IPR029063">
    <property type="entry name" value="SAM-dependent_MTases_sf"/>
</dbReference>
<evidence type="ECO:0000256" key="30">
    <source>
        <dbReference type="ARBA" id="ARBA00050006"/>
    </source>
</evidence>
<evidence type="ECO:0000256" key="6">
    <source>
        <dbReference type="ARBA" id="ARBA00018602"/>
    </source>
</evidence>
<dbReference type="PIRSF" id="PIRSF037546">
    <property type="entry name" value="RNA_pol_RhabdoV_sub"/>
    <property type="match status" value="1"/>
</dbReference>
<dbReference type="GO" id="GO:0004482">
    <property type="term" value="F:mRNA 5'-cap (guanine-N7-)-methyltransferase activity"/>
    <property type="evidence" value="ECO:0007669"/>
    <property type="project" value="InterPro"/>
</dbReference>
<dbReference type="InterPro" id="IPR025786">
    <property type="entry name" value="Mononega_L_MeTrfase"/>
</dbReference>
<evidence type="ECO:0000256" key="8">
    <source>
        <dbReference type="ARBA" id="ARBA00022603"/>
    </source>
</evidence>
<comment type="catalytic activity">
    <reaction evidence="28">
        <text>a 5'-end (5'-triphosphoguanosine)-adenylyl-adenylyl-cytidylyl-adenosine in mRNA + 2 S-adenosyl-L-methionine = a 5'-end (N(7)-methyl 5'-triphosphoguanosine)-(2'-O-methyladenylyl)-adenylyl-cytidylyl-adenosine in mRNA + 2 S-adenosyl-L-homocysteine + H(+)</text>
        <dbReference type="Rhea" id="RHEA:65376"/>
        <dbReference type="Rhea" id="RHEA-COMP:16797"/>
        <dbReference type="Rhea" id="RHEA-COMP:16798"/>
        <dbReference type="ChEBI" id="CHEBI:15378"/>
        <dbReference type="ChEBI" id="CHEBI:57856"/>
        <dbReference type="ChEBI" id="CHEBI:59789"/>
        <dbReference type="ChEBI" id="CHEBI:156483"/>
        <dbReference type="ChEBI" id="CHEBI:156484"/>
        <dbReference type="EC" id="2.1.1.375"/>
    </reaction>
</comment>
<evidence type="ECO:0000256" key="25">
    <source>
        <dbReference type="ARBA" id="ARBA00030436"/>
    </source>
</evidence>
<evidence type="ECO:0000256" key="29">
    <source>
        <dbReference type="ARBA" id="ARBA00048548"/>
    </source>
</evidence>
<keyword evidence="16" id="KW-0946">Virion</keyword>
<dbReference type="Gene3D" id="3.40.50.150">
    <property type="entry name" value="Vaccinia Virus protein VP39"/>
    <property type="match status" value="1"/>
</dbReference>
<keyword evidence="15" id="KW-0067">ATP-binding</keyword>
<evidence type="ECO:0000256" key="15">
    <source>
        <dbReference type="ARBA" id="ARBA00022840"/>
    </source>
</evidence>
<accession>A0A1I9L1X2</accession>
<evidence type="ECO:0000256" key="22">
    <source>
        <dbReference type="ARBA" id="ARBA00024499"/>
    </source>
</evidence>
<evidence type="ECO:0000256" key="16">
    <source>
        <dbReference type="ARBA" id="ARBA00022844"/>
    </source>
</evidence>
<evidence type="ECO:0000256" key="10">
    <source>
        <dbReference type="ARBA" id="ARBA00022679"/>
    </source>
</evidence>
<feature type="domain" description="RdRp catalytic" evidence="31">
    <location>
        <begin position="590"/>
        <end position="776"/>
    </location>
</feature>
<dbReference type="PROSITE" id="PS51590">
    <property type="entry name" value="SAM_MT_MNV_L"/>
    <property type="match status" value="1"/>
</dbReference>
<dbReference type="EC" id="2.7.7.88" evidence="5"/>
<keyword evidence="17" id="KW-0693">Viral RNA replication</keyword>